<dbReference type="Proteomes" id="UP000185490">
    <property type="component" value="Chromosome"/>
</dbReference>
<keyword evidence="1" id="KW-0812">Transmembrane</keyword>
<evidence type="ECO:0008006" key="4">
    <source>
        <dbReference type="Google" id="ProtNLM"/>
    </source>
</evidence>
<gene>
    <name evidence="2" type="ORF">BW47_01160</name>
</gene>
<sequence>MRRDYNLRSFTPLELKIISTIILVLSLLTLLFLILTIYLYTKKSSVDVKIMYIPKPITIEISGSKTLPAFSFDSTSTMIKFETFDYEKLIANAIEILDYGTDVSTFVVDSKTALKIIKLNNNYLINSISDDIYFLVIPSNVELPGLLPGKSVYTIFLKTGENPEPIFKDIITLRASGYLSYAIKFGRKNKTFYSLCLGAFPDIDTAKSFLDNLKIKELNITTYGPYIGRITK</sequence>
<keyword evidence="1" id="KW-1133">Transmembrane helix</keyword>
<organism evidence="2 3">
    <name type="scientific">Thermosipho melanesiensis</name>
    <dbReference type="NCBI Taxonomy" id="46541"/>
    <lineage>
        <taxon>Bacteria</taxon>
        <taxon>Thermotogati</taxon>
        <taxon>Thermotogota</taxon>
        <taxon>Thermotogae</taxon>
        <taxon>Thermotogales</taxon>
        <taxon>Fervidobacteriaceae</taxon>
        <taxon>Thermosipho</taxon>
    </lineage>
</organism>
<feature type="transmembrane region" description="Helical" evidence="1">
    <location>
        <begin position="21"/>
        <end position="40"/>
    </location>
</feature>
<proteinExistence type="predicted"/>
<evidence type="ECO:0000313" key="2">
    <source>
        <dbReference type="EMBL" id="APT73280.1"/>
    </source>
</evidence>
<reference evidence="2 3" key="1">
    <citation type="submission" date="2014-02" db="EMBL/GenBank/DDBJ databases">
        <title>Diversity of Thermotogales isolates from hydrothermal vents.</title>
        <authorList>
            <person name="Haverkamp T.H.A."/>
            <person name="Lossouarn J."/>
            <person name="Geslin C."/>
            <person name="Nesbo C.L."/>
        </authorList>
    </citation>
    <scope>NUCLEOTIDE SEQUENCE [LARGE SCALE GENOMIC DNA]</scope>
    <source>
        <strain evidence="2 3">431</strain>
    </source>
</reference>
<dbReference type="RefSeq" id="WP_012056444.1">
    <property type="nucleotide sequence ID" value="NZ_JYCY01000001.1"/>
</dbReference>
<evidence type="ECO:0000313" key="3">
    <source>
        <dbReference type="Proteomes" id="UP000185490"/>
    </source>
</evidence>
<accession>A0ABM6GCM8</accession>
<keyword evidence="3" id="KW-1185">Reference proteome</keyword>
<evidence type="ECO:0000256" key="1">
    <source>
        <dbReference type="SAM" id="Phobius"/>
    </source>
</evidence>
<keyword evidence="1" id="KW-0472">Membrane</keyword>
<protein>
    <recommendedName>
        <fullName evidence="4">SPOR domain-containing protein</fullName>
    </recommendedName>
</protein>
<dbReference type="EMBL" id="CP007389">
    <property type="protein sequence ID" value="APT73280.1"/>
    <property type="molecule type" value="Genomic_DNA"/>
</dbReference>
<name>A0ABM6GCM8_9BACT</name>